<organism evidence="2 3">
    <name type="scientific">Roseimicrobium gellanilyticum</name>
    <dbReference type="NCBI Taxonomy" id="748857"/>
    <lineage>
        <taxon>Bacteria</taxon>
        <taxon>Pseudomonadati</taxon>
        <taxon>Verrucomicrobiota</taxon>
        <taxon>Verrucomicrobiia</taxon>
        <taxon>Verrucomicrobiales</taxon>
        <taxon>Verrucomicrobiaceae</taxon>
        <taxon>Roseimicrobium</taxon>
    </lineage>
</organism>
<feature type="chain" id="PRO_5016578432" evidence="1">
    <location>
        <begin position="32"/>
        <end position="467"/>
    </location>
</feature>
<dbReference type="Proteomes" id="UP000253426">
    <property type="component" value="Unassembled WGS sequence"/>
</dbReference>
<keyword evidence="1" id="KW-0732">Signal</keyword>
<evidence type="ECO:0000313" key="2">
    <source>
        <dbReference type="EMBL" id="RBP42559.1"/>
    </source>
</evidence>
<proteinExistence type="predicted"/>
<dbReference type="PANTHER" id="PTHR43737:SF1">
    <property type="entry name" value="DUF1501 DOMAIN-CONTAINING PROTEIN"/>
    <property type="match status" value="1"/>
</dbReference>
<dbReference type="InterPro" id="IPR010869">
    <property type="entry name" value="DUF1501"/>
</dbReference>
<name>A0A366HKK4_9BACT</name>
<sequence>MMTRREMLHRCGAGFGMLGLASLLHQQNAFAGTAEPHPLAAKQPHFPGKAKYVIQILANGGPGQMDTFDPKPELTKYHGQRLPLHFATERPTGAALASPFKFQRYGQSGMEVSELFAPLAERHADDLCVIRSMHTDVPIHESSLRLMNCGASIMARPSIGAWVTYGLGTENQNLPGFVVLVPKGMPVAGADNWQSSFLPGSYQGTYIETQDRKPQDLIENLRNPVLNPDEQRAQLSFVERINRRHLSTRHEPVLEARIHSFETAFRMQTAATDAFDIDREPAHVREMYGDTPQAKQMLIARRLIERGVRFVQVWHGTLQPWDSHNNIETEHRKLAAESCQGITALLTDLKQRGLFDETLIIWGGEFGRTPTVELTQDAAVKPTAGRDHNNHGFTMWLAGGGVKGGTVYGATDDFGFKAVKDRVHVHDLQATVLHLLGIDHTRLVYRHSGRDFRLTDVHGEVVKALLT</sequence>
<evidence type="ECO:0000256" key="1">
    <source>
        <dbReference type="SAM" id="SignalP"/>
    </source>
</evidence>
<dbReference type="PANTHER" id="PTHR43737">
    <property type="entry name" value="BLL7424 PROTEIN"/>
    <property type="match status" value="1"/>
</dbReference>
<dbReference type="Pfam" id="PF07394">
    <property type="entry name" value="DUF1501"/>
    <property type="match status" value="1"/>
</dbReference>
<accession>A0A366HKK4</accession>
<protein>
    <submittedName>
        <fullName evidence="2">Uncharacterized protein DUF1501</fullName>
    </submittedName>
</protein>
<gene>
    <name evidence="2" type="ORF">DES53_106268</name>
</gene>
<feature type="signal peptide" evidence="1">
    <location>
        <begin position="1"/>
        <end position="31"/>
    </location>
</feature>
<dbReference type="PROSITE" id="PS51318">
    <property type="entry name" value="TAT"/>
    <property type="match status" value="1"/>
</dbReference>
<evidence type="ECO:0000313" key="3">
    <source>
        <dbReference type="Proteomes" id="UP000253426"/>
    </source>
</evidence>
<reference evidence="2 3" key="1">
    <citation type="submission" date="2018-06" db="EMBL/GenBank/DDBJ databases">
        <title>Genomic Encyclopedia of Type Strains, Phase IV (KMG-IV): sequencing the most valuable type-strain genomes for metagenomic binning, comparative biology and taxonomic classification.</title>
        <authorList>
            <person name="Goeker M."/>
        </authorList>
    </citation>
    <scope>NUCLEOTIDE SEQUENCE [LARGE SCALE GENOMIC DNA]</scope>
    <source>
        <strain evidence="2 3">DSM 25532</strain>
    </source>
</reference>
<dbReference type="SUPFAM" id="SSF53649">
    <property type="entry name" value="Alkaline phosphatase-like"/>
    <property type="match status" value="1"/>
</dbReference>
<dbReference type="AlphaFoldDB" id="A0A366HKK4"/>
<dbReference type="InterPro" id="IPR017850">
    <property type="entry name" value="Alkaline_phosphatase_core_sf"/>
</dbReference>
<dbReference type="EMBL" id="QNRR01000006">
    <property type="protein sequence ID" value="RBP42559.1"/>
    <property type="molecule type" value="Genomic_DNA"/>
</dbReference>
<keyword evidence="3" id="KW-1185">Reference proteome</keyword>
<comment type="caution">
    <text evidence="2">The sequence shown here is derived from an EMBL/GenBank/DDBJ whole genome shotgun (WGS) entry which is preliminary data.</text>
</comment>
<dbReference type="InterPro" id="IPR006311">
    <property type="entry name" value="TAT_signal"/>
</dbReference>